<keyword evidence="3" id="KW-1185">Reference proteome</keyword>
<gene>
    <name evidence="2" type="ORF">PHMEG_00023616</name>
</gene>
<dbReference type="EMBL" id="NBNE01004946">
    <property type="protein sequence ID" value="OWZ04475.1"/>
    <property type="molecule type" value="Genomic_DNA"/>
</dbReference>
<name>A0A225VGL2_9STRA</name>
<reference evidence="3" key="1">
    <citation type="submission" date="2017-03" db="EMBL/GenBank/DDBJ databases">
        <title>Phytopthora megakarya and P. palmivora, two closely related causual agents of cacao black pod achieved similar genome size and gene model numbers by different mechanisms.</title>
        <authorList>
            <person name="Ali S."/>
            <person name="Shao J."/>
            <person name="Larry D.J."/>
            <person name="Kronmiller B."/>
            <person name="Shen D."/>
            <person name="Strem M.D."/>
            <person name="Melnick R.L."/>
            <person name="Guiltinan M.J."/>
            <person name="Tyler B.M."/>
            <person name="Meinhardt L.W."/>
            <person name="Bailey B.A."/>
        </authorList>
    </citation>
    <scope>NUCLEOTIDE SEQUENCE [LARGE SCALE GENOMIC DNA]</scope>
    <source>
        <strain evidence="3">zdho120</strain>
    </source>
</reference>
<dbReference type="InterPro" id="IPR018289">
    <property type="entry name" value="MULE_transposase_dom"/>
</dbReference>
<evidence type="ECO:0000313" key="2">
    <source>
        <dbReference type="EMBL" id="OWZ04475.1"/>
    </source>
</evidence>
<sequence>MPRRVSWREIAVNVDDAEAETVVTGLKSFDIAKSQAMGCTICLSADHKMRYRLLECSSGACAEASPLKCAWRGKMVTCLSSEHVSIFEFGEHNSLAASPGRKKLTLTQKAFCRDLAENHLRPMRIYHALARKFAIPQEELPPLKTTQNFVNHYGRMQMENHDYVEGLKTWILKHAYDGSETMTQPFTFSWQMDNAGLPIVGNGSDTKPFLVGITTKALMLRLAVPPESFILHLDGTYKTNQSDYPVLVVGVSDCSRRFHLVALFVMSQETQPMFQAALLSLRRLYFWLTENHLIVQYAMADGDRAQCNALTAVFGDNPRFRFLMCFFHIMKHVQERLKLLSSGAQARLLSEIYDLHFARSQAHYAEMLRAFWSRWMADPTLVPFAQYFHDQWLTGHFKTWQVFATPTGFASTNIPAEIFNALLKRDYTLRRRLKMGTLLRELSACCQDQSSSTRAFEFTVCPAPTLARRVSEMVRESLLGVATGQDIDSVHTGSCCILRVISLPAARVTVAPNNRSEESIAVTAQMGSNYARKEFEREPIDGWPVDVQRQWCPCDYWFAFGACIHVIFALRVTAHVDSSGREVLVSRRKRKRG</sequence>
<protein>
    <recommendedName>
        <fullName evidence="1">MULE transposase domain-containing protein</fullName>
    </recommendedName>
</protein>
<accession>A0A225VGL2</accession>
<organism evidence="2 3">
    <name type="scientific">Phytophthora megakarya</name>
    <dbReference type="NCBI Taxonomy" id="4795"/>
    <lineage>
        <taxon>Eukaryota</taxon>
        <taxon>Sar</taxon>
        <taxon>Stramenopiles</taxon>
        <taxon>Oomycota</taxon>
        <taxon>Peronosporomycetes</taxon>
        <taxon>Peronosporales</taxon>
        <taxon>Peronosporaceae</taxon>
        <taxon>Phytophthora</taxon>
    </lineage>
</organism>
<dbReference type="OrthoDB" id="117733at2759"/>
<feature type="domain" description="MULE transposase" evidence="1">
    <location>
        <begin position="230"/>
        <end position="331"/>
    </location>
</feature>
<comment type="caution">
    <text evidence="2">The sequence shown here is derived from an EMBL/GenBank/DDBJ whole genome shotgun (WGS) entry which is preliminary data.</text>
</comment>
<dbReference type="AlphaFoldDB" id="A0A225VGL2"/>
<proteinExistence type="predicted"/>
<dbReference type="PANTHER" id="PTHR48142:SF1">
    <property type="entry name" value="MULE TRANSPOSASE DOMAIN-CONTAINING PROTEIN"/>
    <property type="match status" value="1"/>
</dbReference>
<dbReference type="Pfam" id="PF10551">
    <property type="entry name" value="MULE"/>
    <property type="match status" value="1"/>
</dbReference>
<dbReference type="Proteomes" id="UP000198211">
    <property type="component" value="Unassembled WGS sequence"/>
</dbReference>
<evidence type="ECO:0000259" key="1">
    <source>
        <dbReference type="Pfam" id="PF10551"/>
    </source>
</evidence>
<evidence type="ECO:0000313" key="3">
    <source>
        <dbReference type="Proteomes" id="UP000198211"/>
    </source>
</evidence>
<dbReference type="PANTHER" id="PTHR48142">
    <property type="entry name" value="PIGMENTOSA GTPASE REGULATOR-LIKE PROTEIN, PUTATIVE-RELATED"/>
    <property type="match status" value="1"/>
</dbReference>